<evidence type="ECO:0000313" key="2">
    <source>
        <dbReference type="EMBL" id="OGH88800.1"/>
    </source>
</evidence>
<keyword evidence="1" id="KW-0812">Transmembrane</keyword>
<feature type="transmembrane region" description="Helical" evidence="1">
    <location>
        <begin position="58"/>
        <end position="79"/>
    </location>
</feature>
<dbReference type="AlphaFoldDB" id="A0A1F6NYA6"/>
<dbReference type="STRING" id="1798704.A3J93_01785"/>
<dbReference type="Proteomes" id="UP000177907">
    <property type="component" value="Unassembled WGS sequence"/>
</dbReference>
<feature type="transmembrane region" description="Helical" evidence="1">
    <location>
        <begin position="21"/>
        <end position="38"/>
    </location>
</feature>
<organism evidence="2 3">
    <name type="scientific">Candidatus Magasanikbacteria bacterium RIFOXYC2_FULL_42_28</name>
    <dbReference type="NCBI Taxonomy" id="1798704"/>
    <lineage>
        <taxon>Bacteria</taxon>
        <taxon>Candidatus Magasanikiibacteriota</taxon>
    </lineage>
</organism>
<keyword evidence="1" id="KW-1133">Transmembrane helix</keyword>
<protein>
    <submittedName>
        <fullName evidence="2">Uncharacterized protein</fullName>
    </submittedName>
</protein>
<sequence length="86" mass="9592">MDLKEKFVSQGKELGDEVKKKTLGYILAALGLVSGLAWNEAIKAIIEQLFPLEANGIWAKLIYALIITLVAVFISVYLLKLEKKKE</sequence>
<dbReference type="InterPro" id="IPR043713">
    <property type="entry name" value="DUF5654"/>
</dbReference>
<name>A0A1F6NYA6_9BACT</name>
<comment type="caution">
    <text evidence="2">The sequence shown here is derived from an EMBL/GenBank/DDBJ whole genome shotgun (WGS) entry which is preliminary data.</text>
</comment>
<keyword evidence="1" id="KW-0472">Membrane</keyword>
<accession>A0A1F6NYA6</accession>
<gene>
    <name evidence="2" type="ORF">A3J93_01785</name>
</gene>
<reference evidence="2 3" key="1">
    <citation type="journal article" date="2016" name="Nat. Commun.">
        <title>Thousands of microbial genomes shed light on interconnected biogeochemical processes in an aquifer system.</title>
        <authorList>
            <person name="Anantharaman K."/>
            <person name="Brown C.T."/>
            <person name="Hug L.A."/>
            <person name="Sharon I."/>
            <person name="Castelle C.J."/>
            <person name="Probst A.J."/>
            <person name="Thomas B.C."/>
            <person name="Singh A."/>
            <person name="Wilkins M.J."/>
            <person name="Karaoz U."/>
            <person name="Brodie E.L."/>
            <person name="Williams K.H."/>
            <person name="Hubbard S.S."/>
            <person name="Banfield J.F."/>
        </authorList>
    </citation>
    <scope>NUCLEOTIDE SEQUENCE [LARGE SCALE GENOMIC DNA]</scope>
</reference>
<dbReference type="Pfam" id="PF18898">
    <property type="entry name" value="DUF5654"/>
    <property type="match status" value="1"/>
</dbReference>
<proteinExistence type="predicted"/>
<evidence type="ECO:0000313" key="3">
    <source>
        <dbReference type="Proteomes" id="UP000177907"/>
    </source>
</evidence>
<evidence type="ECO:0000256" key="1">
    <source>
        <dbReference type="SAM" id="Phobius"/>
    </source>
</evidence>
<dbReference type="EMBL" id="MFQZ01000001">
    <property type="protein sequence ID" value="OGH88800.1"/>
    <property type="molecule type" value="Genomic_DNA"/>
</dbReference>